<dbReference type="Proteomes" id="UP001284771">
    <property type="component" value="Unassembled WGS sequence"/>
</dbReference>
<dbReference type="EC" id="2.3.2.13" evidence="4"/>
<dbReference type="HAMAP" id="MF_00727">
    <property type="entry name" value="Tgl"/>
    <property type="match status" value="1"/>
</dbReference>
<keyword evidence="1 4" id="KW-0808">Transferase</keyword>
<comment type="caution">
    <text evidence="4">The sequence shown here is derived from an EMBL/GenBank/DDBJ whole genome shotgun (WGS) entry which is preliminary data.</text>
</comment>
<dbReference type="EMBL" id="JAWUZT010000012">
    <property type="protein sequence ID" value="MDW8515699.1"/>
    <property type="molecule type" value="Genomic_DNA"/>
</dbReference>
<dbReference type="GO" id="GO:0003810">
    <property type="term" value="F:protein-glutamine gamma-glutamyltransferase activity"/>
    <property type="evidence" value="ECO:0007669"/>
    <property type="project" value="UniProtKB-EC"/>
</dbReference>
<keyword evidence="2" id="KW-0749">Sporulation</keyword>
<organism evidence="4 5">
    <name type="scientific">Priestia flexa</name>
    <dbReference type="NCBI Taxonomy" id="86664"/>
    <lineage>
        <taxon>Bacteria</taxon>
        <taxon>Bacillati</taxon>
        <taxon>Bacillota</taxon>
        <taxon>Bacilli</taxon>
        <taxon>Bacillales</taxon>
        <taxon>Bacillaceae</taxon>
        <taxon>Priestia</taxon>
    </lineage>
</organism>
<dbReference type="InterPro" id="IPR020916">
    <property type="entry name" value="Gln_gamma-glutamylTfrase_bac"/>
</dbReference>
<keyword evidence="3 4" id="KW-0012">Acyltransferase</keyword>
<accession>A0ABU4J3X3</accession>
<evidence type="ECO:0000256" key="1">
    <source>
        <dbReference type="ARBA" id="ARBA00022679"/>
    </source>
</evidence>
<evidence type="ECO:0000313" key="4">
    <source>
        <dbReference type="EMBL" id="MDW8515699.1"/>
    </source>
</evidence>
<dbReference type="RefSeq" id="WP_318757312.1">
    <property type="nucleotide sequence ID" value="NZ_JAWUZT010000012.1"/>
</dbReference>
<keyword evidence="5" id="KW-1185">Reference proteome</keyword>
<reference evidence="5" key="1">
    <citation type="submission" date="2023-07" db="EMBL/GenBank/DDBJ databases">
        <title>Draft genomic sequences of Priestia flexa CCM isolated from the soil of an abandoned mine contaminated by free cyanide in the high Andean zone of Tacna, Peru.</title>
        <authorList>
            <person name="Caceda Quiroz C.J."/>
            <person name="Maraza Chooque G.J."/>
            <person name="Fora Quispe G.L."/>
            <person name="Carpio Mamani M."/>
        </authorList>
    </citation>
    <scope>NUCLEOTIDE SEQUENCE [LARGE SCALE GENOMIC DNA]</scope>
    <source>
        <strain evidence="5">CCM</strain>
    </source>
</reference>
<evidence type="ECO:0000256" key="2">
    <source>
        <dbReference type="ARBA" id="ARBA00022969"/>
    </source>
</evidence>
<protein>
    <submittedName>
        <fullName evidence="4">Protein-glutamine gamma-glutamyltransferase</fullName>
        <ecNumber evidence="4">2.3.2.13</ecNumber>
    </submittedName>
</protein>
<evidence type="ECO:0000313" key="5">
    <source>
        <dbReference type="Proteomes" id="UP001284771"/>
    </source>
</evidence>
<sequence>MQGRALNMNAVPYSMLEANKAQILRKMAQYQTIYRYDNIMQLDFELTTRLRIVEASYLLYRSGVRFATFKESECNETYWLRTEKGGFKLKENVLPSVALNDIFFNGSLYAFECAVAIVMVFYKGVLESIGKRGFNQLFTNLVLYSGKFDEDLNLQNHYGYDFLEGDCAYFKNPDHHEDTPQWQGENTIIVGDDLYFGHGVGVKSAEGIIELLNKKRKENATESAYLTSYITRVGFRYLSQFYVHRDVLVEVDYDKLPLVVSQIGSSTYIG</sequence>
<gene>
    <name evidence="4" type="ORF">RIB56_06100</name>
</gene>
<proteinExistence type="inferred from homology"/>
<evidence type="ECO:0000256" key="3">
    <source>
        <dbReference type="ARBA" id="ARBA00023315"/>
    </source>
</evidence>
<dbReference type="NCBIfam" id="NF002869">
    <property type="entry name" value="PRK03187.1"/>
    <property type="match status" value="1"/>
</dbReference>
<dbReference type="Pfam" id="PF20085">
    <property type="entry name" value="TGL"/>
    <property type="match status" value="1"/>
</dbReference>
<name>A0ABU4J3X3_9BACI</name>